<evidence type="ECO:0000313" key="12">
    <source>
        <dbReference type="EMBL" id="KZT52148.1"/>
    </source>
</evidence>
<evidence type="ECO:0000256" key="1">
    <source>
        <dbReference type="ARBA" id="ARBA00001971"/>
    </source>
</evidence>
<dbReference type="EMBL" id="KV424076">
    <property type="protein sequence ID" value="KZT52148.1"/>
    <property type="molecule type" value="Genomic_DNA"/>
</dbReference>
<dbReference type="InterPro" id="IPR036396">
    <property type="entry name" value="Cyt_P450_sf"/>
</dbReference>
<dbReference type="Proteomes" id="UP000076842">
    <property type="component" value="Unassembled WGS sequence"/>
</dbReference>
<keyword evidence="6 10" id="KW-0560">Oxidoreductase</keyword>
<name>A0A165D609_9BASI</name>
<dbReference type="InParanoid" id="A0A165D609"/>
<keyword evidence="4 9" id="KW-0349">Heme</keyword>
<feature type="binding site" description="axial binding residue" evidence="9">
    <location>
        <position position="472"/>
    </location>
    <ligand>
        <name>heme</name>
        <dbReference type="ChEBI" id="CHEBI:30413"/>
    </ligand>
    <ligandPart>
        <name>Fe</name>
        <dbReference type="ChEBI" id="CHEBI:18248"/>
    </ligandPart>
</feature>
<organism evidence="12 13">
    <name type="scientific">Calocera cornea HHB12733</name>
    <dbReference type="NCBI Taxonomy" id="1353952"/>
    <lineage>
        <taxon>Eukaryota</taxon>
        <taxon>Fungi</taxon>
        <taxon>Dikarya</taxon>
        <taxon>Basidiomycota</taxon>
        <taxon>Agaricomycotina</taxon>
        <taxon>Dacrymycetes</taxon>
        <taxon>Dacrymycetales</taxon>
        <taxon>Dacrymycetaceae</taxon>
        <taxon>Calocera</taxon>
    </lineage>
</organism>
<dbReference type="PANTHER" id="PTHR24305:SF166">
    <property type="entry name" value="CYTOCHROME P450 12A4, MITOCHONDRIAL-RELATED"/>
    <property type="match status" value="1"/>
</dbReference>
<evidence type="ECO:0000256" key="3">
    <source>
        <dbReference type="ARBA" id="ARBA00010617"/>
    </source>
</evidence>
<comment type="cofactor">
    <cofactor evidence="1 9">
        <name>heme</name>
        <dbReference type="ChEBI" id="CHEBI:30413"/>
    </cofactor>
</comment>
<dbReference type="PROSITE" id="PS00086">
    <property type="entry name" value="CYTOCHROME_P450"/>
    <property type="match status" value="1"/>
</dbReference>
<dbReference type="CDD" id="cd11069">
    <property type="entry name" value="CYP_FUM15-like"/>
    <property type="match status" value="1"/>
</dbReference>
<evidence type="ECO:0000256" key="7">
    <source>
        <dbReference type="ARBA" id="ARBA00023004"/>
    </source>
</evidence>
<evidence type="ECO:0000256" key="9">
    <source>
        <dbReference type="PIRSR" id="PIRSR602401-1"/>
    </source>
</evidence>
<keyword evidence="11" id="KW-0472">Membrane</keyword>
<evidence type="ECO:0000256" key="5">
    <source>
        <dbReference type="ARBA" id="ARBA00022723"/>
    </source>
</evidence>
<dbReference type="Gene3D" id="1.10.630.10">
    <property type="entry name" value="Cytochrome P450"/>
    <property type="match status" value="1"/>
</dbReference>
<dbReference type="Pfam" id="PF00067">
    <property type="entry name" value="p450"/>
    <property type="match status" value="1"/>
</dbReference>
<dbReference type="InterPro" id="IPR017972">
    <property type="entry name" value="Cyt_P450_CS"/>
</dbReference>
<comment type="similarity">
    <text evidence="3 10">Belongs to the cytochrome P450 family.</text>
</comment>
<evidence type="ECO:0000256" key="4">
    <source>
        <dbReference type="ARBA" id="ARBA00022617"/>
    </source>
</evidence>
<dbReference type="OrthoDB" id="1470350at2759"/>
<keyword evidence="7 9" id="KW-0408">Iron</keyword>
<accession>A0A165D609</accession>
<evidence type="ECO:0000313" key="13">
    <source>
        <dbReference type="Proteomes" id="UP000076842"/>
    </source>
</evidence>
<evidence type="ECO:0000256" key="2">
    <source>
        <dbReference type="ARBA" id="ARBA00005179"/>
    </source>
</evidence>
<keyword evidence="11" id="KW-0812">Transmembrane</keyword>
<keyword evidence="5 9" id="KW-0479">Metal-binding</keyword>
<gene>
    <name evidence="12" type="ORF">CALCODRAFT_476250</name>
</gene>
<keyword evidence="13" id="KW-1185">Reference proteome</keyword>
<dbReference type="AlphaFoldDB" id="A0A165D609"/>
<reference evidence="12 13" key="1">
    <citation type="journal article" date="2016" name="Mol. Biol. Evol.">
        <title>Comparative Genomics of Early-Diverging Mushroom-Forming Fungi Provides Insights into the Origins of Lignocellulose Decay Capabilities.</title>
        <authorList>
            <person name="Nagy L.G."/>
            <person name="Riley R."/>
            <person name="Tritt A."/>
            <person name="Adam C."/>
            <person name="Daum C."/>
            <person name="Floudas D."/>
            <person name="Sun H."/>
            <person name="Yadav J.S."/>
            <person name="Pangilinan J."/>
            <person name="Larsson K.H."/>
            <person name="Matsuura K."/>
            <person name="Barry K."/>
            <person name="Labutti K."/>
            <person name="Kuo R."/>
            <person name="Ohm R.A."/>
            <person name="Bhattacharya S.S."/>
            <person name="Shirouzu T."/>
            <person name="Yoshinaga Y."/>
            <person name="Martin F.M."/>
            <person name="Grigoriev I.V."/>
            <person name="Hibbett D.S."/>
        </authorList>
    </citation>
    <scope>NUCLEOTIDE SEQUENCE [LARGE SCALE GENOMIC DNA]</scope>
    <source>
        <strain evidence="12 13">HHB12733</strain>
    </source>
</reference>
<evidence type="ECO:0000256" key="10">
    <source>
        <dbReference type="RuleBase" id="RU000461"/>
    </source>
</evidence>
<protein>
    <submittedName>
        <fullName evidence="12">Cytochrome P450</fullName>
    </submittedName>
</protein>
<comment type="pathway">
    <text evidence="2">Secondary metabolite biosynthesis.</text>
</comment>
<evidence type="ECO:0000256" key="6">
    <source>
        <dbReference type="ARBA" id="ARBA00023002"/>
    </source>
</evidence>
<dbReference type="GO" id="GO:0005506">
    <property type="term" value="F:iron ion binding"/>
    <property type="evidence" value="ECO:0007669"/>
    <property type="project" value="InterPro"/>
</dbReference>
<dbReference type="GO" id="GO:0016705">
    <property type="term" value="F:oxidoreductase activity, acting on paired donors, with incorporation or reduction of molecular oxygen"/>
    <property type="evidence" value="ECO:0007669"/>
    <property type="project" value="InterPro"/>
</dbReference>
<dbReference type="InterPro" id="IPR001128">
    <property type="entry name" value="Cyt_P450"/>
</dbReference>
<dbReference type="InterPro" id="IPR002401">
    <property type="entry name" value="Cyt_P450_E_grp-I"/>
</dbReference>
<dbReference type="STRING" id="1353952.A0A165D609"/>
<evidence type="ECO:0000256" key="11">
    <source>
        <dbReference type="SAM" id="Phobius"/>
    </source>
</evidence>
<keyword evidence="11" id="KW-1133">Transmembrane helix</keyword>
<sequence length="528" mass="60059">MLSNALLLLGCSFIVLCGWWIWVAVIYHWFFSPIQQLQGPETHGPFRTQLHCIMEPELSPRYHDQWVLKYGKTMRVYGFGEFDPRILTLDPLAMSHVLNHPTTYPKPWQSRRIISELIGNGLFSAEGPSHRRQRKVLNPAFSNQNLQALAPIFSAKALQLRDIWNGMLGQADEVSVNVSRWISRATFDVIGLAGFNYEFDALKAESNLVYRAYREMFQVGLDEGFTARSILEVFLPALKTLLPDKRTKTIKKCHGVIYGVGREILEAKKREVEETSVSAQHNKDLLTLMIRSNLSLNITKDQRISDRDMLDEVNSFFFAGSDSTSLALSWALFLLAVYPDTQRRLREELNSLDDGVAFSAIDGLPFLDKVCKEELRLIPPVHSSLRVAAREDVLPLSTPVRLRSGSTITQLRVPKGTCIHVPVEGFNLLKEVWGPDAHAFNPDRWDSLPPAARDQPGLYSNIMTFSAGPRACIGQRFSIIEMKIFIFHLVRSFEFISRERIIKRNVVLTRPFVAGQRASQLPLIIRRL</sequence>
<dbReference type="PRINTS" id="PR00385">
    <property type="entry name" value="P450"/>
</dbReference>
<dbReference type="GO" id="GO:0020037">
    <property type="term" value="F:heme binding"/>
    <property type="evidence" value="ECO:0007669"/>
    <property type="project" value="InterPro"/>
</dbReference>
<dbReference type="GO" id="GO:0004497">
    <property type="term" value="F:monooxygenase activity"/>
    <property type="evidence" value="ECO:0007669"/>
    <property type="project" value="UniProtKB-KW"/>
</dbReference>
<proteinExistence type="inferred from homology"/>
<keyword evidence="8 10" id="KW-0503">Monooxygenase</keyword>
<dbReference type="PRINTS" id="PR00463">
    <property type="entry name" value="EP450I"/>
</dbReference>
<dbReference type="SUPFAM" id="SSF48264">
    <property type="entry name" value="Cytochrome P450"/>
    <property type="match status" value="1"/>
</dbReference>
<feature type="transmembrane region" description="Helical" evidence="11">
    <location>
        <begin position="7"/>
        <end position="30"/>
    </location>
</feature>
<evidence type="ECO:0000256" key="8">
    <source>
        <dbReference type="ARBA" id="ARBA00023033"/>
    </source>
</evidence>
<dbReference type="PANTHER" id="PTHR24305">
    <property type="entry name" value="CYTOCHROME P450"/>
    <property type="match status" value="1"/>
</dbReference>
<dbReference type="InterPro" id="IPR050121">
    <property type="entry name" value="Cytochrome_P450_monoxygenase"/>
</dbReference>